<dbReference type="STRING" id="366602.Caul_3525"/>
<dbReference type="EMBL" id="CP000927">
    <property type="protein sequence ID" value="ABZ72652.1"/>
    <property type="molecule type" value="Genomic_DNA"/>
</dbReference>
<name>B0T714_CAUSK</name>
<sequence>MHELQLALDEDADLRGEVAALSERIARNPLKHALVLDLNPFWDAARRLEAAGLPQDVFYDWYRGRPLLPTVLPRSPGLADLSRAYEVAEHLTQQVFGARKRNQPYLLRIFAAPASSRSDLELRGQLSVAAREAALPTIVETEERASFIAKPGDRLTGQGGSGTLGGFLRDGHQGTTYAATCGHVVSTGSVSTSIGLLGPSQHARAPIPLPSSSVCAAGCQHMTRLDLALIDIGHAAATNTVTTEAKVVARGDLVEMHGAASGRMTYEVGGTVVEMDIAGSCWDRLYLLDPPTGGIFPMAVNVATHPPPQPGDSGAWLARNTTEWAGMVVAKNQLHGYALPATVLLSEADKAFGTHLQLA</sequence>
<dbReference type="AlphaFoldDB" id="B0T714"/>
<evidence type="ECO:0000313" key="1">
    <source>
        <dbReference type="EMBL" id="ABZ72652.1"/>
    </source>
</evidence>
<protein>
    <submittedName>
        <fullName evidence="1">Uncharacterized protein</fullName>
    </submittedName>
</protein>
<accession>B0T714</accession>
<dbReference type="OrthoDB" id="359414at2"/>
<dbReference type="KEGG" id="cak:Caul_3525"/>
<organism evidence="1">
    <name type="scientific">Caulobacter sp. (strain K31)</name>
    <dbReference type="NCBI Taxonomy" id="366602"/>
    <lineage>
        <taxon>Bacteria</taxon>
        <taxon>Pseudomonadati</taxon>
        <taxon>Pseudomonadota</taxon>
        <taxon>Alphaproteobacteria</taxon>
        <taxon>Caulobacterales</taxon>
        <taxon>Caulobacteraceae</taxon>
        <taxon>Caulobacter</taxon>
    </lineage>
</organism>
<dbReference type="HOGENOM" id="CLU_770956_0_0_5"/>
<reference evidence="1" key="1">
    <citation type="submission" date="2008-01" db="EMBL/GenBank/DDBJ databases">
        <title>Complete sequence of chromosome of Caulobacter sp. K31.</title>
        <authorList>
            <consortium name="US DOE Joint Genome Institute"/>
            <person name="Copeland A."/>
            <person name="Lucas S."/>
            <person name="Lapidus A."/>
            <person name="Barry K."/>
            <person name="Glavina del Rio T."/>
            <person name="Dalin E."/>
            <person name="Tice H."/>
            <person name="Pitluck S."/>
            <person name="Bruce D."/>
            <person name="Goodwin L."/>
            <person name="Thompson L.S."/>
            <person name="Brettin T."/>
            <person name="Detter J.C."/>
            <person name="Han C."/>
            <person name="Schmutz J."/>
            <person name="Larimer F."/>
            <person name="Land M."/>
            <person name="Hauser L."/>
            <person name="Kyrpides N."/>
            <person name="Kim E."/>
            <person name="Stephens C."/>
            <person name="Richardson P."/>
        </authorList>
    </citation>
    <scope>NUCLEOTIDE SEQUENCE [LARGE SCALE GENOMIC DNA]</scope>
    <source>
        <strain evidence="1">K31</strain>
    </source>
</reference>
<dbReference type="SUPFAM" id="SSF50494">
    <property type="entry name" value="Trypsin-like serine proteases"/>
    <property type="match status" value="1"/>
</dbReference>
<dbReference type="InterPro" id="IPR009003">
    <property type="entry name" value="Peptidase_S1_PA"/>
</dbReference>
<dbReference type="eggNOG" id="ENOG5033TM8">
    <property type="taxonomic scope" value="Bacteria"/>
</dbReference>
<proteinExistence type="predicted"/>
<gene>
    <name evidence="1" type="ordered locus">Caul_3525</name>
</gene>